<evidence type="ECO:0000313" key="4">
    <source>
        <dbReference type="EMBL" id="PKC67786.1"/>
    </source>
</evidence>
<dbReference type="EMBL" id="LLXJ01000453">
    <property type="protein sequence ID" value="PKC09498.1"/>
    <property type="molecule type" value="Genomic_DNA"/>
</dbReference>
<reference evidence="2" key="5">
    <citation type="submission" date="2020-05" db="EMBL/GenBank/DDBJ databases">
        <authorList>
            <person name="Rincon C."/>
            <person name="Sanders R I."/>
            <person name="Robbins C."/>
            <person name="Chaturvedi A."/>
        </authorList>
    </citation>
    <scope>NUCLEOTIDE SEQUENCE</scope>
    <source>
        <strain evidence="2">CHB12</strain>
    </source>
</reference>
<evidence type="ECO:0000313" key="7">
    <source>
        <dbReference type="Proteomes" id="UP000232722"/>
    </source>
</evidence>
<reference evidence="3 7" key="2">
    <citation type="submission" date="2017-09" db="EMBL/GenBank/DDBJ databases">
        <title>Extensive intraspecific genome diversity in a model arbuscular mycorrhizal fungus.</title>
        <authorList>
            <person name="Chen E.C."/>
            <person name="Morin E."/>
            <person name="Beaudet D."/>
            <person name="Noel J."/>
            <person name="Ndikumana S."/>
            <person name="Charron P."/>
            <person name="St-Onge C."/>
            <person name="Giorgi J."/>
            <person name="Grigoriev I.V."/>
            <person name="Roux C."/>
            <person name="Martin F.M."/>
            <person name="Corradi N."/>
        </authorList>
    </citation>
    <scope>NUCLEOTIDE SEQUENCE [LARGE SCALE GENOMIC DNA]</scope>
    <source>
        <strain evidence="3 7">A5</strain>
    </source>
</reference>
<dbReference type="EMBL" id="LLXH01000370">
    <property type="protein sequence ID" value="PKC67786.1"/>
    <property type="molecule type" value="Genomic_DNA"/>
</dbReference>
<organism evidence="2 9">
    <name type="scientific">Rhizophagus irregularis</name>
    <dbReference type="NCBI Taxonomy" id="588596"/>
    <lineage>
        <taxon>Eukaryota</taxon>
        <taxon>Fungi</taxon>
        <taxon>Fungi incertae sedis</taxon>
        <taxon>Mucoromycota</taxon>
        <taxon>Glomeromycotina</taxon>
        <taxon>Glomeromycetes</taxon>
        <taxon>Glomerales</taxon>
        <taxon>Glomeraceae</taxon>
        <taxon>Rhizophagus</taxon>
    </lineage>
</organism>
<evidence type="ECO:0000313" key="2">
    <source>
        <dbReference type="EMBL" id="CAB5379654.1"/>
    </source>
</evidence>
<dbReference type="Proteomes" id="UP000232722">
    <property type="component" value="Unassembled WGS sequence"/>
</dbReference>
<reference evidence="6 8" key="3">
    <citation type="submission" date="2017-10" db="EMBL/GenBank/DDBJ databases">
        <title>Extensive intraspecific genome diversity in a model arbuscular mycorrhizal fungus.</title>
        <authorList>
            <person name="Chen E.C.H."/>
            <person name="Morin E."/>
            <person name="Baudet D."/>
            <person name="Noel J."/>
            <person name="Ndikumana S."/>
            <person name="Charron P."/>
            <person name="St-Onge C."/>
            <person name="Giorgi J."/>
            <person name="Grigoriev I.V."/>
            <person name="Roux C."/>
            <person name="Martin F.M."/>
            <person name="Corradi N."/>
        </authorList>
    </citation>
    <scope>NUCLEOTIDE SEQUENCE [LARGE SCALE GENOMIC DNA]</scope>
    <source>
        <strain evidence="4 6">A1</strain>
        <strain evidence="5 8">C2</strain>
    </source>
</reference>
<proteinExistence type="predicted"/>
<sequence length="162" mass="18830">MEHTIKDLKYEIENVNDLRKKCEKALKVISNYGDFTINGFSIKKEELNAIITKWQNSYQELQKELEDWKRESKPSYETVALLCKKKKVECVFLRIYDSGEPGLLNCVSITRTYAKPGIMSKLLNKVFKHKSQRIFKQLAKSQPDTIAALILSKDDGLKVIWK</sequence>
<reference evidence="7 8" key="1">
    <citation type="submission" date="2016-04" db="EMBL/GenBank/DDBJ databases">
        <title>Genome analyses suggest a sexual origin of heterokaryosis in a supposedly ancient asexual fungus.</title>
        <authorList>
            <person name="Ropars J."/>
            <person name="Sedzielewska K."/>
            <person name="Noel J."/>
            <person name="Charron P."/>
            <person name="Farinelli L."/>
            <person name="Marton T."/>
            <person name="Kruger M."/>
            <person name="Pelin A."/>
            <person name="Brachmann A."/>
            <person name="Corradi N."/>
        </authorList>
    </citation>
    <scope>NUCLEOTIDE SEQUENCE [LARGE SCALE GENOMIC DNA]</scope>
    <source>
        <strain evidence="3 7">A5</strain>
        <strain evidence="5 8">C2</strain>
    </source>
</reference>
<dbReference type="VEuPathDB" id="FungiDB:RhiirFUN_022705"/>
<dbReference type="EMBL" id="CAGKOT010000041">
    <property type="protein sequence ID" value="CAB5379654.1"/>
    <property type="molecule type" value="Genomic_DNA"/>
</dbReference>
<dbReference type="VEuPathDB" id="FungiDB:RhiirA1_417714"/>
<keyword evidence="1" id="KW-0175">Coiled coil</keyword>
<dbReference type="EMBL" id="LLXL01000114">
    <property type="protein sequence ID" value="PKK77743.1"/>
    <property type="molecule type" value="Genomic_DNA"/>
</dbReference>
<dbReference type="VEuPathDB" id="FungiDB:FUN_017394"/>
<protein>
    <submittedName>
        <fullName evidence="2">Uncharacterized protein</fullName>
    </submittedName>
</protein>
<reference evidence="4 6" key="4">
    <citation type="submission" date="2017-10" db="EMBL/GenBank/DDBJ databases">
        <title>Genome analyses suggest a sexual origin of heterokaryosis in a supposedly ancient asexual fungus.</title>
        <authorList>
            <person name="Corradi N."/>
            <person name="Sedzielewska K."/>
            <person name="Noel J."/>
            <person name="Charron P."/>
            <person name="Farinelli L."/>
            <person name="Marton T."/>
            <person name="Kruger M."/>
            <person name="Pelin A."/>
            <person name="Brachmann A."/>
            <person name="Corradi N."/>
        </authorList>
    </citation>
    <scope>NUCLEOTIDE SEQUENCE [LARGE SCALE GENOMIC DNA]</scope>
    <source>
        <strain evidence="4 6">A1</strain>
    </source>
</reference>
<evidence type="ECO:0000313" key="8">
    <source>
        <dbReference type="Proteomes" id="UP000233469"/>
    </source>
</evidence>
<dbReference type="Proteomes" id="UP000684084">
    <property type="component" value="Unassembled WGS sequence"/>
</dbReference>
<comment type="caution">
    <text evidence="2">The sequence shown here is derived from an EMBL/GenBank/DDBJ whole genome shotgun (WGS) entry which is preliminary data.</text>
</comment>
<evidence type="ECO:0000313" key="9">
    <source>
        <dbReference type="Proteomes" id="UP000684084"/>
    </source>
</evidence>
<evidence type="ECO:0000313" key="3">
    <source>
        <dbReference type="EMBL" id="PKC09498.1"/>
    </source>
</evidence>
<dbReference type="AlphaFoldDB" id="A0A2I1EHP2"/>
<feature type="coiled-coil region" evidence="1">
    <location>
        <begin position="5"/>
        <end position="71"/>
    </location>
</feature>
<accession>A0A2I1EHP2</accession>
<name>A0A2I1EHP2_9GLOM</name>
<dbReference type="Proteomes" id="UP000232688">
    <property type="component" value="Unassembled WGS sequence"/>
</dbReference>
<evidence type="ECO:0000313" key="5">
    <source>
        <dbReference type="EMBL" id="PKK77743.1"/>
    </source>
</evidence>
<evidence type="ECO:0000256" key="1">
    <source>
        <dbReference type="SAM" id="Coils"/>
    </source>
</evidence>
<gene>
    <name evidence="2" type="ORF">CHRIB12_LOCUS16726</name>
    <name evidence="4" type="ORF">RhiirA1_417714</name>
    <name evidence="3" type="ORF">RhiirA5_356589</name>
    <name evidence="5" type="ORF">RhiirC2_731372</name>
</gene>
<dbReference type="OrthoDB" id="2312001at2759"/>
<evidence type="ECO:0000313" key="6">
    <source>
        <dbReference type="Proteomes" id="UP000232688"/>
    </source>
</evidence>
<dbReference type="Proteomes" id="UP000233469">
    <property type="component" value="Unassembled WGS sequence"/>
</dbReference>